<dbReference type="PANTHER" id="PTHR47027">
    <property type="entry name" value="REVERSE TRANSCRIPTASE DOMAIN-CONTAINING PROTEIN"/>
    <property type="match status" value="1"/>
</dbReference>
<dbReference type="Pfam" id="PF00078">
    <property type="entry name" value="RVT_1"/>
    <property type="match status" value="1"/>
</dbReference>
<evidence type="ECO:0000313" key="2">
    <source>
        <dbReference type="EMBL" id="CAG2241556.1"/>
    </source>
</evidence>
<dbReference type="InterPro" id="IPR043502">
    <property type="entry name" value="DNA/RNA_pol_sf"/>
</dbReference>
<dbReference type="AlphaFoldDB" id="A0A8S3U6Q0"/>
<gene>
    <name evidence="2" type="ORF">MEDL_53818</name>
</gene>
<dbReference type="Gene3D" id="3.60.10.10">
    <property type="entry name" value="Endonuclease/exonuclease/phosphatase"/>
    <property type="match status" value="1"/>
</dbReference>
<dbReference type="SUPFAM" id="SSF56672">
    <property type="entry name" value="DNA/RNA polymerases"/>
    <property type="match status" value="1"/>
</dbReference>
<dbReference type="Proteomes" id="UP000683360">
    <property type="component" value="Unassembled WGS sequence"/>
</dbReference>
<name>A0A8S3U6Q0_MYTED</name>
<dbReference type="EMBL" id="CAJPWZ010002590">
    <property type="protein sequence ID" value="CAG2241556.1"/>
    <property type="molecule type" value="Genomic_DNA"/>
</dbReference>
<feature type="domain" description="Reverse transcriptase" evidence="1">
    <location>
        <begin position="473"/>
        <end position="734"/>
    </location>
</feature>
<dbReference type="PROSITE" id="PS50878">
    <property type="entry name" value="RT_POL"/>
    <property type="match status" value="1"/>
</dbReference>
<reference evidence="2" key="1">
    <citation type="submission" date="2021-03" db="EMBL/GenBank/DDBJ databases">
        <authorList>
            <person name="Bekaert M."/>
        </authorList>
    </citation>
    <scope>NUCLEOTIDE SEQUENCE</scope>
</reference>
<evidence type="ECO:0000259" key="1">
    <source>
        <dbReference type="PROSITE" id="PS50878"/>
    </source>
</evidence>
<comment type="caution">
    <text evidence="2">The sequence shown here is derived from an EMBL/GenBank/DDBJ whole genome shotgun (WGS) entry which is preliminary data.</text>
</comment>
<evidence type="ECO:0000313" key="3">
    <source>
        <dbReference type="Proteomes" id="UP000683360"/>
    </source>
</evidence>
<accession>A0A8S3U6Q0</accession>
<sequence length="1107" mass="126310">MISDINCNVNFAAKGVDMNEPILPVSMPRGYGGVGIIWNTNINHLIRPLDDGSEKIQCIELENSVRRILVVSVYLPSNGSKNHQIEYQECIDELHEICQKYISTHHIIIGGDINEDLNAGKPTNQRKEYLKKFINEIELKFDNIGNTFINSKGCECSEIDYFLHNITPDILGKGKSILKCQTNASDHYPISMSINWKHEKLDMNQKTRPKSKIKWDKVDKDLYKAITDKEALKLQESIITDSLESQEVVERMNDILTTASQNSSGNKTIYQSRPKLKVWNSDIKNALKEKRITYNEWQKGGRPNDPANPLTLKKKQGKKEFRKTVRIAVARQLEAEKESIMEARSNNMEVFHKLVQKNRRKGIEHIQDINVNGATYSGDKVIEGFKEHFCTLSTLKEEAFSNPEYHSQVEMEISNICKLVDQETIRPVIENDVRKAISTINRNKSADYHNITIEHFIYAGDNILSALTQLINIIFLEGDIPTILKIGLLSPVFKNKGSKNDALNYRGITILPVESKIIEAIIRDRVQPKVQKVQNPTQRGFTKGSSPMNAALPVEEMYRILPEKKQNGYLVLLDAKAAFDTVVHSHLFRRVYHAGIQDRTWTIIRSLHQNAESSIKWSGKTSERFTVGMGVRQGGILSTDLYKLYINPLLDHFQNTTYGMTIGNVNTNNTGCADDIAILSMQPADAQIMVNMALDFANSEGYQLQPKKSVVIKISGNSNNTKMEEDNLMMGNTPMPNVEQATHLGIIRTTTRKNNIQSNTNENITKARRSAYSLLGAGFHGHNGLDPESLLHIYKTYILPVLLYGMELLTPSGKPLEQLEIFQKRMLKQILSLPTRCPDPAVYILTGILPVEAQIHIKTLTFFNNICHQSEESTEKKLARRQLTVCSEDSNSWFIHVNKLLRLYDLSEANTYLANPTKKTQWITLIKNAVMKYWSIKTVQISELYLGLKYLSSQNLIKGKLHPILQHKSQSALDNSRIPTRLRLITGTYVLQTKRIQFYRQETDPTCLLCGLQEETLEHFVMQCEKLQSVRAVILKEVNDIWQNEMNNTIRFHDLDITTQMQLLLDSAKLINLNRHNSASVARMENHSRNLFFKLHIKRNVLLDEKT</sequence>
<dbReference type="OrthoDB" id="10014409at2759"/>
<dbReference type="CDD" id="cd01650">
    <property type="entry name" value="RT_nLTR_like"/>
    <property type="match status" value="1"/>
</dbReference>
<organism evidence="2 3">
    <name type="scientific">Mytilus edulis</name>
    <name type="common">Blue mussel</name>
    <dbReference type="NCBI Taxonomy" id="6550"/>
    <lineage>
        <taxon>Eukaryota</taxon>
        <taxon>Metazoa</taxon>
        <taxon>Spiralia</taxon>
        <taxon>Lophotrochozoa</taxon>
        <taxon>Mollusca</taxon>
        <taxon>Bivalvia</taxon>
        <taxon>Autobranchia</taxon>
        <taxon>Pteriomorphia</taxon>
        <taxon>Mytilida</taxon>
        <taxon>Mytiloidea</taxon>
        <taxon>Mytilidae</taxon>
        <taxon>Mytilinae</taxon>
        <taxon>Mytilus</taxon>
    </lineage>
</organism>
<dbReference type="InterPro" id="IPR036691">
    <property type="entry name" value="Endo/exonu/phosph_ase_sf"/>
</dbReference>
<keyword evidence="3" id="KW-1185">Reference proteome</keyword>
<dbReference type="InterPro" id="IPR000477">
    <property type="entry name" value="RT_dom"/>
</dbReference>
<proteinExistence type="predicted"/>
<protein>
    <recommendedName>
        <fullName evidence="1">Reverse transcriptase domain-containing protein</fullName>
    </recommendedName>
</protein>
<dbReference type="SUPFAM" id="SSF56219">
    <property type="entry name" value="DNase I-like"/>
    <property type="match status" value="1"/>
</dbReference>
<dbReference type="PANTHER" id="PTHR47027:SF20">
    <property type="entry name" value="REVERSE TRANSCRIPTASE-LIKE PROTEIN WITH RNA-DIRECTED DNA POLYMERASE DOMAIN"/>
    <property type="match status" value="1"/>
</dbReference>